<organism evidence="1 2">
    <name type="scientific">Thermococcus nautili</name>
    <dbReference type="NCBI Taxonomy" id="195522"/>
    <lineage>
        <taxon>Archaea</taxon>
        <taxon>Methanobacteriati</taxon>
        <taxon>Methanobacteriota</taxon>
        <taxon>Thermococci</taxon>
        <taxon>Thermococcales</taxon>
        <taxon>Thermococcaceae</taxon>
        <taxon>Thermococcus</taxon>
    </lineage>
</organism>
<dbReference type="HOGENOM" id="CLU_1514690_0_0_2"/>
<reference evidence="1 2" key="1">
    <citation type="submission" date="2014-02" db="EMBL/GenBank/DDBJ databases">
        <title>Genome Sequence of an Hyperthermophilic Archaeon, Thermococcus nautili 30-1, producing viral vesicles.</title>
        <authorList>
            <person name="Oberto J."/>
            <person name="Gaudin M."/>
            <person name="Cossu M."/>
            <person name="Gorlas A."/>
            <person name="Slesarev A."/>
            <person name="Marguet E."/>
            <person name="Forterre P."/>
        </authorList>
    </citation>
    <scope>NUCLEOTIDE SEQUENCE [LARGE SCALE GENOMIC DNA]</scope>
    <source>
        <strain evidence="1 2">30-1</strain>
    </source>
</reference>
<dbReference type="STRING" id="195522.BD01_1177"/>
<evidence type="ECO:0000313" key="2">
    <source>
        <dbReference type="Proteomes" id="UP000019434"/>
    </source>
</evidence>
<accession>W8PL78</accession>
<dbReference type="EMBL" id="CP007264">
    <property type="protein sequence ID" value="AHL22794.1"/>
    <property type="molecule type" value="Genomic_DNA"/>
</dbReference>
<gene>
    <name evidence="1" type="ORF">BD01_1177</name>
</gene>
<name>W8PL78_9EURY</name>
<dbReference type="AlphaFoldDB" id="W8PL78"/>
<sequence length="177" mass="20660">MGVMDKVKNKFQEWNKKKKVQEIVFNSISGPLKRVMVDYYVKTVIATHIYYYYPASEDISIKIINIKKSDKYEGMYLARVNVEFPIYIENRIILKDHNPDKLILGTDLTIKYIVVLAVNVNTNKAKILRYENMGYSTEGRTYIKLIDVNNKITWERTWGDWYDIGYDDGYASGLGAC</sequence>
<evidence type="ECO:0000313" key="1">
    <source>
        <dbReference type="EMBL" id="AHL22794.1"/>
    </source>
</evidence>
<dbReference type="RefSeq" id="WP_042690896.1">
    <property type="nucleotide sequence ID" value="NZ_CP007264.1"/>
</dbReference>
<protein>
    <submittedName>
        <fullName evidence="1">Uncharacterized protein</fullName>
    </submittedName>
</protein>
<dbReference type="KEGG" id="tnu:BD01_1177"/>
<dbReference type="Proteomes" id="UP000019434">
    <property type="component" value="Chromosome"/>
</dbReference>
<dbReference type="GeneID" id="82170855"/>
<keyword evidence="2" id="KW-1185">Reference proteome</keyword>
<proteinExistence type="predicted"/>